<proteinExistence type="predicted"/>
<evidence type="ECO:0000256" key="3">
    <source>
        <dbReference type="SAM" id="MobiDB-lite"/>
    </source>
</evidence>
<keyword evidence="5" id="KW-1185">Reference proteome</keyword>
<gene>
    <name evidence="4" type="ORF">VA596_23325</name>
</gene>
<keyword evidence="1" id="KW-0547">Nucleotide-binding</keyword>
<dbReference type="EMBL" id="JAYFSI010000005">
    <property type="protein sequence ID" value="MEA5362488.1"/>
    <property type="molecule type" value="Genomic_DNA"/>
</dbReference>
<dbReference type="InterPro" id="IPR009001">
    <property type="entry name" value="Transl_elong_EF1A/Init_IF2_C"/>
</dbReference>
<evidence type="ECO:0000313" key="5">
    <source>
        <dbReference type="Proteomes" id="UP001304298"/>
    </source>
</evidence>
<comment type="caution">
    <text evidence="4">The sequence shown here is derived from an EMBL/GenBank/DDBJ whole genome shotgun (WGS) entry which is preliminary data.</text>
</comment>
<dbReference type="Gene3D" id="2.40.30.10">
    <property type="entry name" value="Translation factors"/>
    <property type="match status" value="1"/>
</dbReference>
<sequence>MSAESEHSRWTAAEPERGYIRARLRLLTAGQGGRQNPIRSGYRSHWGFPPDLHPDSHDAPLTLEVVKTLSPGEQAMVRLHPLVPDLWPPVTSGLRLSMYEGARIVGRADVVEVVPPTR</sequence>
<protein>
    <submittedName>
        <fullName evidence="4">Uncharacterized protein</fullName>
    </submittedName>
</protein>
<dbReference type="RefSeq" id="WP_323329986.1">
    <property type="nucleotide sequence ID" value="NZ_JAYFSI010000005.1"/>
</dbReference>
<evidence type="ECO:0000256" key="1">
    <source>
        <dbReference type="ARBA" id="ARBA00022741"/>
    </source>
</evidence>
<organism evidence="4 5">
    <name type="scientific">Amycolatopsis heterodermiae</name>
    <dbReference type="NCBI Taxonomy" id="3110235"/>
    <lineage>
        <taxon>Bacteria</taxon>
        <taxon>Bacillati</taxon>
        <taxon>Actinomycetota</taxon>
        <taxon>Actinomycetes</taxon>
        <taxon>Pseudonocardiales</taxon>
        <taxon>Pseudonocardiaceae</taxon>
        <taxon>Amycolatopsis</taxon>
    </lineage>
</organism>
<keyword evidence="2" id="KW-0342">GTP-binding</keyword>
<dbReference type="Proteomes" id="UP001304298">
    <property type="component" value="Unassembled WGS sequence"/>
</dbReference>
<evidence type="ECO:0000256" key="2">
    <source>
        <dbReference type="ARBA" id="ARBA00023134"/>
    </source>
</evidence>
<dbReference type="SUPFAM" id="SSF50465">
    <property type="entry name" value="EF-Tu/eEF-1alpha/eIF2-gamma C-terminal domain"/>
    <property type="match status" value="1"/>
</dbReference>
<feature type="region of interest" description="Disordered" evidence="3">
    <location>
        <begin position="30"/>
        <end position="53"/>
    </location>
</feature>
<evidence type="ECO:0000313" key="4">
    <source>
        <dbReference type="EMBL" id="MEA5362488.1"/>
    </source>
</evidence>
<name>A0ABU5R8D2_9PSEU</name>
<reference evidence="4 5" key="1">
    <citation type="submission" date="2023-12" db="EMBL/GenBank/DDBJ databases">
        <title>Amycolatopsis sp. V23-08.</title>
        <authorList>
            <person name="Somphong A."/>
        </authorList>
    </citation>
    <scope>NUCLEOTIDE SEQUENCE [LARGE SCALE GENOMIC DNA]</scope>
    <source>
        <strain evidence="4 5">V23-08</strain>
    </source>
</reference>
<accession>A0ABU5R8D2</accession>